<accession>A0A2X0LTG9</accession>
<dbReference type="PROSITE" id="PS50033">
    <property type="entry name" value="UBX"/>
    <property type="match status" value="1"/>
</dbReference>
<feature type="domain" description="SEP" evidence="4">
    <location>
        <begin position="294"/>
        <end position="359"/>
    </location>
</feature>
<dbReference type="Gene3D" id="3.30.420.210">
    <property type="entry name" value="SEP domain"/>
    <property type="match status" value="1"/>
</dbReference>
<dbReference type="FunFam" id="3.10.20.90:FF:000179">
    <property type="entry name" value="Plant UBX domain-containing protein 4"/>
    <property type="match status" value="1"/>
</dbReference>
<dbReference type="SUPFAM" id="SSF46934">
    <property type="entry name" value="UBA-like"/>
    <property type="match status" value="1"/>
</dbReference>
<evidence type="ECO:0000259" key="4">
    <source>
        <dbReference type="PROSITE" id="PS51399"/>
    </source>
</evidence>
<dbReference type="InterPro" id="IPR012989">
    <property type="entry name" value="SEP_domain"/>
</dbReference>
<evidence type="ECO:0000256" key="2">
    <source>
        <dbReference type="SAM" id="MobiDB-lite"/>
    </source>
</evidence>
<dbReference type="SMART" id="SM00553">
    <property type="entry name" value="SEP"/>
    <property type="match status" value="1"/>
</dbReference>
<dbReference type="GO" id="GO:0043161">
    <property type="term" value="P:proteasome-mediated ubiquitin-dependent protein catabolic process"/>
    <property type="evidence" value="ECO:0007669"/>
    <property type="project" value="TreeGrafter"/>
</dbReference>
<feature type="region of interest" description="Disordered" evidence="2">
    <location>
        <begin position="44"/>
        <end position="216"/>
    </location>
</feature>
<dbReference type="GO" id="GO:0031468">
    <property type="term" value="P:nuclear membrane reassembly"/>
    <property type="evidence" value="ECO:0007669"/>
    <property type="project" value="TreeGrafter"/>
</dbReference>
<dbReference type="PANTHER" id="PTHR23333:SF20">
    <property type="entry name" value="NSFL1 COFACTOR P47"/>
    <property type="match status" value="1"/>
</dbReference>
<dbReference type="Pfam" id="PF00789">
    <property type="entry name" value="UBX"/>
    <property type="match status" value="1"/>
</dbReference>
<dbReference type="Pfam" id="PF08059">
    <property type="entry name" value="SEP"/>
    <property type="match status" value="1"/>
</dbReference>
<evidence type="ECO:0000313" key="6">
    <source>
        <dbReference type="Proteomes" id="UP000249464"/>
    </source>
</evidence>
<dbReference type="GO" id="GO:0000045">
    <property type="term" value="P:autophagosome assembly"/>
    <property type="evidence" value="ECO:0007669"/>
    <property type="project" value="TreeGrafter"/>
</dbReference>
<dbReference type="InterPro" id="IPR029071">
    <property type="entry name" value="Ubiquitin-like_domsf"/>
</dbReference>
<dbReference type="InterPro" id="IPR036241">
    <property type="entry name" value="NSFL1C_SEP_dom_sf"/>
</dbReference>
<feature type="compositionally biased region" description="Acidic residues" evidence="2">
    <location>
        <begin position="55"/>
        <end position="67"/>
    </location>
</feature>
<dbReference type="SMART" id="SM00166">
    <property type="entry name" value="UBX"/>
    <property type="match status" value="1"/>
</dbReference>
<protein>
    <submittedName>
        <fullName evidence="5">BQ5605_C015g07863 protein</fullName>
    </submittedName>
</protein>
<evidence type="ECO:0000259" key="3">
    <source>
        <dbReference type="PROSITE" id="PS50033"/>
    </source>
</evidence>
<proteinExistence type="predicted"/>
<feature type="region of interest" description="Disordered" evidence="2">
    <location>
        <begin position="234"/>
        <end position="256"/>
    </location>
</feature>
<dbReference type="EMBL" id="FQNC01000015">
    <property type="protein sequence ID" value="SGY17698.1"/>
    <property type="molecule type" value="Genomic_DNA"/>
</dbReference>
<dbReference type="Pfam" id="PF14555">
    <property type="entry name" value="UBA_4"/>
    <property type="match status" value="1"/>
</dbReference>
<organism evidence="5 6">
    <name type="scientific">Microbotryum silenes-dioicae</name>
    <dbReference type="NCBI Taxonomy" id="796604"/>
    <lineage>
        <taxon>Eukaryota</taxon>
        <taxon>Fungi</taxon>
        <taxon>Dikarya</taxon>
        <taxon>Basidiomycota</taxon>
        <taxon>Pucciniomycotina</taxon>
        <taxon>Microbotryomycetes</taxon>
        <taxon>Microbotryales</taxon>
        <taxon>Microbotryaceae</taxon>
        <taxon>Microbotryum</taxon>
    </lineage>
</organism>
<dbReference type="CDD" id="cd01770">
    <property type="entry name" value="UBX_UBXN2"/>
    <property type="match status" value="1"/>
</dbReference>
<dbReference type="CDD" id="cd14348">
    <property type="entry name" value="UBA_p47"/>
    <property type="match status" value="1"/>
</dbReference>
<feature type="region of interest" description="Disordered" evidence="2">
    <location>
        <begin position="268"/>
        <end position="290"/>
    </location>
</feature>
<dbReference type="Gene3D" id="3.10.20.90">
    <property type="entry name" value="Phosphatidylinositol 3-kinase Catalytic Subunit, Chain A, domain 1"/>
    <property type="match status" value="1"/>
</dbReference>
<dbReference type="FunFam" id="3.30.420.210:FF:000002">
    <property type="entry name" value="UBX domain-containing protein 1"/>
    <property type="match status" value="1"/>
</dbReference>
<reference evidence="5 6" key="1">
    <citation type="submission" date="2016-11" db="EMBL/GenBank/DDBJ databases">
        <authorList>
            <person name="Jaros S."/>
            <person name="Januszkiewicz K."/>
            <person name="Wedrychowicz H."/>
        </authorList>
    </citation>
    <scope>NUCLEOTIDE SEQUENCE [LARGE SCALE GENOMIC DNA]</scope>
</reference>
<name>A0A2X0LTG9_9BASI</name>
<evidence type="ECO:0000256" key="1">
    <source>
        <dbReference type="ARBA" id="ARBA00022786"/>
    </source>
</evidence>
<dbReference type="GO" id="GO:0007030">
    <property type="term" value="P:Golgi organization"/>
    <property type="evidence" value="ECO:0007669"/>
    <property type="project" value="TreeGrafter"/>
</dbReference>
<dbReference type="GO" id="GO:0005634">
    <property type="term" value="C:nucleus"/>
    <property type="evidence" value="ECO:0007669"/>
    <property type="project" value="TreeGrafter"/>
</dbReference>
<dbReference type="STRING" id="796604.A0A2X0LTG9"/>
<sequence>MSDANDPRLDQFVSITGADPSRARFFLDSANGDLQVAMAHYFEHAGDDSGGNDIAVDDDDDGLDDQDAQLLQPATRTAGSTPAATSSSFGQNPSSSSSSSGLARGAYTLSGEPASPLPAGWGAASGSSPSTRSSTPSNPIRSSGGPRVTGFRDLASAGRPSNSISSHGGNGPRIGRIGQTNDDDDHGRSGGNDPQEFFAGGGKSGLSVENPNANRGKFEDTIKGIFEKAIEGARRAAGGGESSEGASPANPRGVFAGAAHTLGSDEVASSFIPDPACAKKDDDDDNDSEGEQEIAIRNLTFWKDGFSIEDGDLMRYDDPANAEVLKAINAGRAPLSLLNVRHDQPVELRVARRMSEDWVRQPPPPEVPFAGSGHRLGSEAPTFAAAPSTTSHQAASTASAAISTSSTFQVDPSQPTTTLQIRLRSGERMVARFNHTHTVGDIRAYINASQPGQATANYALQTPFPSRDLTDDSKTIKDAGLLGSVVVQRGL</sequence>
<dbReference type="InterPro" id="IPR001012">
    <property type="entry name" value="UBX_dom"/>
</dbReference>
<feature type="domain" description="UBX" evidence="3">
    <location>
        <begin position="412"/>
        <end position="489"/>
    </location>
</feature>
<gene>
    <name evidence="5" type="primary">BQ5605_C015g07863</name>
    <name evidence="5" type="ORF">BQ5605_C015G07863</name>
</gene>
<feature type="compositionally biased region" description="Low complexity" evidence="2">
    <location>
        <begin position="113"/>
        <end position="144"/>
    </location>
</feature>
<dbReference type="GO" id="GO:0005829">
    <property type="term" value="C:cytosol"/>
    <property type="evidence" value="ECO:0007669"/>
    <property type="project" value="TreeGrafter"/>
</dbReference>
<dbReference type="SUPFAM" id="SSF102848">
    <property type="entry name" value="NSFL1 (p97 ATPase) cofactor p47, SEP domain"/>
    <property type="match status" value="1"/>
</dbReference>
<keyword evidence="6" id="KW-1185">Reference proteome</keyword>
<dbReference type="AlphaFoldDB" id="A0A2X0LTG9"/>
<dbReference type="Proteomes" id="UP000249464">
    <property type="component" value="Unassembled WGS sequence"/>
</dbReference>
<dbReference type="GO" id="GO:0061025">
    <property type="term" value="P:membrane fusion"/>
    <property type="evidence" value="ECO:0007669"/>
    <property type="project" value="TreeGrafter"/>
</dbReference>
<dbReference type="InterPro" id="IPR009060">
    <property type="entry name" value="UBA-like_sf"/>
</dbReference>
<dbReference type="PROSITE" id="PS51399">
    <property type="entry name" value="SEP"/>
    <property type="match status" value="1"/>
</dbReference>
<evidence type="ECO:0000313" key="5">
    <source>
        <dbReference type="EMBL" id="SGY17698.1"/>
    </source>
</evidence>
<dbReference type="Gene3D" id="1.10.8.10">
    <property type="entry name" value="DNA helicase RuvA subunit, C-terminal domain"/>
    <property type="match status" value="1"/>
</dbReference>
<feature type="compositionally biased region" description="Low complexity" evidence="2">
    <location>
        <begin position="68"/>
        <end position="100"/>
    </location>
</feature>
<keyword evidence="1" id="KW-0833">Ubl conjugation pathway</keyword>
<dbReference type="PANTHER" id="PTHR23333">
    <property type="entry name" value="UBX DOMAIN CONTAINING PROTEIN"/>
    <property type="match status" value="1"/>
</dbReference>
<dbReference type="SUPFAM" id="SSF54236">
    <property type="entry name" value="Ubiquitin-like"/>
    <property type="match status" value="1"/>
</dbReference>
<dbReference type="GO" id="GO:0043130">
    <property type="term" value="F:ubiquitin binding"/>
    <property type="evidence" value="ECO:0007669"/>
    <property type="project" value="TreeGrafter"/>
</dbReference>